<dbReference type="GO" id="GO:0009279">
    <property type="term" value="C:cell outer membrane"/>
    <property type="evidence" value="ECO:0007669"/>
    <property type="project" value="UniProtKB-SubCell"/>
</dbReference>
<feature type="domain" description="TonB-dependent receptor plug" evidence="15">
    <location>
        <begin position="48"/>
        <end position="152"/>
    </location>
</feature>
<evidence type="ECO:0000256" key="7">
    <source>
        <dbReference type="ARBA" id="ARBA00023077"/>
    </source>
</evidence>
<evidence type="ECO:0000256" key="2">
    <source>
        <dbReference type="ARBA" id="ARBA00008143"/>
    </source>
</evidence>
<comment type="similarity">
    <text evidence="2">Belongs to the TonB-dependent receptor family. Hemoglobin/haptoglobin binding protein subfamily.</text>
</comment>
<dbReference type="KEGG" id="pmes:FX988_00199"/>
<proteinExistence type="inferred from homology"/>
<evidence type="ECO:0000256" key="8">
    <source>
        <dbReference type="ARBA" id="ARBA00023136"/>
    </source>
</evidence>
<dbReference type="SUPFAM" id="SSF56935">
    <property type="entry name" value="Porins"/>
    <property type="match status" value="1"/>
</dbReference>
<dbReference type="Pfam" id="PF00593">
    <property type="entry name" value="TonB_dep_Rec_b-barrel"/>
    <property type="match status" value="1"/>
</dbReference>
<reference evidence="16 17" key="1">
    <citation type="submission" date="2019-12" db="EMBL/GenBank/DDBJ databases">
        <title>Genome sequencing and assembly of endphytes of Porphyra tenera.</title>
        <authorList>
            <person name="Park J.M."/>
            <person name="Shin R."/>
            <person name="Jo S.H."/>
        </authorList>
    </citation>
    <scope>NUCLEOTIDE SEQUENCE [LARGE SCALE GENOMIC DNA]</scope>
    <source>
        <strain evidence="16 17">GPM4</strain>
    </source>
</reference>
<dbReference type="Proteomes" id="UP000464524">
    <property type="component" value="Chromosome"/>
</dbReference>
<accession>A0A857JFJ2</accession>
<dbReference type="GO" id="GO:0044718">
    <property type="term" value="P:siderophore transmembrane transport"/>
    <property type="evidence" value="ECO:0007669"/>
    <property type="project" value="TreeGrafter"/>
</dbReference>
<keyword evidence="7 12" id="KW-0798">TonB box</keyword>
<evidence type="ECO:0000256" key="13">
    <source>
        <dbReference type="SAM" id="SignalP"/>
    </source>
</evidence>
<keyword evidence="6 13" id="KW-0732">Signal</keyword>
<evidence type="ECO:0000256" key="11">
    <source>
        <dbReference type="PROSITE-ProRule" id="PRU01360"/>
    </source>
</evidence>
<evidence type="ECO:0000256" key="6">
    <source>
        <dbReference type="ARBA" id="ARBA00022729"/>
    </source>
</evidence>
<keyword evidence="3 11" id="KW-0813">Transport</keyword>
<gene>
    <name evidence="16" type="ORF">FX988_00199</name>
</gene>
<dbReference type="RefSeq" id="WP_160177925.1">
    <property type="nucleotide sequence ID" value="NZ_CP047656.1"/>
</dbReference>
<evidence type="ECO:0000313" key="17">
    <source>
        <dbReference type="Proteomes" id="UP000464524"/>
    </source>
</evidence>
<dbReference type="Pfam" id="PF07715">
    <property type="entry name" value="Plug"/>
    <property type="match status" value="1"/>
</dbReference>
<evidence type="ECO:0000259" key="14">
    <source>
        <dbReference type="Pfam" id="PF00593"/>
    </source>
</evidence>
<name>A0A857JFJ2_9ALTE</name>
<dbReference type="Gene3D" id="2.170.130.10">
    <property type="entry name" value="TonB-dependent receptor, plug domain"/>
    <property type="match status" value="1"/>
</dbReference>
<keyword evidence="17" id="KW-1185">Reference proteome</keyword>
<evidence type="ECO:0000259" key="15">
    <source>
        <dbReference type="Pfam" id="PF07715"/>
    </source>
</evidence>
<protein>
    <submittedName>
        <fullName evidence="16">Vitamin B12 transporter BtuB</fullName>
    </submittedName>
</protein>
<evidence type="ECO:0000256" key="1">
    <source>
        <dbReference type="ARBA" id="ARBA00004571"/>
    </source>
</evidence>
<dbReference type="GO" id="GO:0015344">
    <property type="term" value="F:siderophore uptake transmembrane transporter activity"/>
    <property type="evidence" value="ECO:0007669"/>
    <property type="project" value="TreeGrafter"/>
</dbReference>
<evidence type="ECO:0000256" key="9">
    <source>
        <dbReference type="ARBA" id="ARBA00023170"/>
    </source>
</evidence>
<keyword evidence="8 11" id="KW-0472">Membrane</keyword>
<evidence type="ECO:0000256" key="4">
    <source>
        <dbReference type="ARBA" id="ARBA00022452"/>
    </source>
</evidence>
<dbReference type="PANTHER" id="PTHR30069:SF29">
    <property type="entry name" value="HEMOGLOBIN AND HEMOGLOBIN-HAPTOGLOBIN-BINDING PROTEIN 1-RELATED"/>
    <property type="match status" value="1"/>
</dbReference>
<keyword evidence="10 11" id="KW-0998">Cell outer membrane</keyword>
<dbReference type="OrthoDB" id="9764669at2"/>
<keyword evidence="9" id="KW-0675">Receptor</keyword>
<dbReference type="Gene3D" id="2.40.170.20">
    <property type="entry name" value="TonB-dependent receptor, beta-barrel domain"/>
    <property type="match status" value="1"/>
</dbReference>
<dbReference type="InterPro" id="IPR036942">
    <property type="entry name" value="Beta-barrel_TonB_sf"/>
</dbReference>
<evidence type="ECO:0000256" key="5">
    <source>
        <dbReference type="ARBA" id="ARBA00022692"/>
    </source>
</evidence>
<dbReference type="EMBL" id="CP047656">
    <property type="protein sequence ID" value="QHJ09990.1"/>
    <property type="molecule type" value="Genomic_DNA"/>
</dbReference>
<dbReference type="PROSITE" id="PS52016">
    <property type="entry name" value="TONB_DEPENDENT_REC_3"/>
    <property type="match status" value="1"/>
</dbReference>
<dbReference type="PANTHER" id="PTHR30069">
    <property type="entry name" value="TONB-DEPENDENT OUTER MEMBRANE RECEPTOR"/>
    <property type="match status" value="1"/>
</dbReference>
<keyword evidence="5 11" id="KW-0812">Transmembrane</keyword>
<dbReference type="AlphaFoldDB" id="A0A857JFJ2"/>
<dbReference type="InterPro" id="IPR012910">
    <property type="entry name" value="Plug_dom"/>
</dbReference>
<evidence type="ECO:0000256" key="10">
    <source>
        <dbReference type="ARBA" id="ARBA00023237"/>
    </source>
</evidence>
<dbReference type="InterPro" id="IPR039426">
    <property type="entry name" value="TonB-dep_rcpt-like"/>
</dbReference>
<sequence length="623" mass="68796">MRFTTATTLPLFLCIAVSHAQASEMAEDNNKTEVIEIYGNFQPKPVTQMASPIYVLSAQEIRSMVGATALDVLAQIPSMTVQKSGAVQEIFLRGAETNFVIVQIDGVQVNNPLDTRGGSFDLSSVSKSALQRVEVIKGAQSSIYGSDAIAGVVNLITFAPNTTGTELSVGVLPKGQKVAKAMVGAGNIQGRFSLLDSDRQPNGDEQRSLEFAVQGDFSLFDNSSTRFNARYNDYKQHAYADQSGGVIYAPTSTRDDKQSELVTASIRHHQAINSWYELAAQAEIYQIDDNLFSAGIAPYTNAPPTESSNQYDYYKLRWLNMMSFDKVRVTAGVDYKNEQGEASGFISLYGSDIPTNYDIERDTIAGFIDAQWSYDTLTLFTGLRHDDTQDFNSENTWKLGGVYQLSEQVRVFANVGSAFKLPSLYALSNNMIGNPNLKPEQATNKDVGVEWNSDNSEVNASLFFYKYTNLVDFDGQAFSLVNRSNIEGRGAELFASHQVSERISIQGDITYVDLDTKNGEILTGRPEWQGRLAVNYQVTDDVVTVARFNYVGSTEATSLYTGEFEQSELTSYNKVNITTTWAMSDQHTLDIYLENVFDKNYQVAVGVPGPELGVGMQLSWRTN</sequence>
<feature type="signal peptide" evidence="13">
    <location>
        <begin position="1"/>
        <end position="22"/>
    </location>
</feature>
<evidence type="ECO:0000256" key="3">
    <source>
        <dbReference type="ARBA" id="ARBA00022448"/>
    </source>
</evidence>
<comment type="subcellular location">
    <subcellularLocation>
        <location evidence="1 11">Cell outer membrane</location>
        <topology evidence="1 11">Multi-pass membrane protein</topology>
    </subcellularLocation>
</comment>
<dbReference type="InterPro" id="IPR037066">
    <property type="entry name" value="Plug_dom_sf"/>
</dbReference>
<organism evidence="16 17">
    <name type="scientific">Paraglaciecola mesophila</name>
    <dbReference type="NCBI Taxonomy" id="197222"/>
    <lineage>
        <taxon>Bacteria</taxon>
        <taxon>Pseudomonadati</taxon>
        <taxon>Pseudomonadota</taxon>
        <taxon>Gammaproteobacteria</taxon>
        <taxon>Alteromonadales</taxon>
        <taxon>Alteromonadaceae</taxon>
        <taxon>Paraglaciecola</taxon>
    </lineage>
</organism>
<dbReference type="CDD" id="cd01347">
    <property type="entry name" value="ligand_gated_channel"/>
    <property type="match status" value="1"/>
</dbReference>
<keyword evidence="4 11" id="KW-1134">Transmembrane beta strand</keyword>
<feature type="chain" id="PRO_5032723903" evidence="13">
    <location>
        <begin position="23"/>
        <end position="623"/>
    </location>
</feature>
<evidence type="ECO:0000256" key="12">
    <source>
        <dbReference type="RuleBase" id="RU003357"/>
    </source>
</evidence>
<feature type="domain" description="TonB-dependent receptor-like beta-barrel" evidence="14">
    <location>
        <begin position="221"/>
        <end position="596"/>
    </location>
</feature>
<dbReference type="InterPro" id="IPR000531">
    <property type="entry name" value="Beta-barrel_TonB"/>
</dbReference>
<evidence type="ECO:0000313" key="16">
    <source>
        <dbReference type="EMBL" id="QHJ09990.1"/>
    </source>
</evidence>